<keyword evidence="2" id="KW-1185">Reference proteome</keyword>
<name>A0AAD1USX8_EUPCR</name>
<organism evidence="1 2">
    <name type="scientific">Euplotes crassus</name>
    <dbReference type="NCBI Taxonomy" id="5936"/>
    <lineage>
        <taxon>Eukaryota</taxon>
        <taxon>Sar</taxon>
        <taxon>Alveolata</taxon>
        <taxon>Ciliophora</taxon>
        <taxon>Intramacronucleata</taxon>
        <taxon>Spirotrichea</taxon>
        <taxon>Hypotrichia</taxon>
        <taxon>Euplotida</taxon>
        <taxon>Euplotidae</taxon>
        <taxon>Moneuplotes</taxon>
    </lineage>
</organism>
<dbReference type="Proteomes" id="UP001295684">
    <property type="component" value="Unassembled WGS sequence"/>
</dbReference>
<accession>A0AAD1USX8</accession>
<evidence type="ECO:0000313" key="2">
    <source>
        <dbReference type="Proteomes" id="UP001295684"/>
    </source>
</evidence>
<protein>
    <submittedName>
        <fullName evidence="1">Uncharacterized protein</fullName>
    </submittedName>
</protein>
<dbReference type="AlphaFoldDB" id="A0AAD1USX8"/>
<evidence type="ECO:0000313" key="1">
    <source>
        <dbReference type="EMBL" id="CAI2370969.1"/>
    </source>
</evidence>
<proteinExistence type="predicted"/>
<reference evidence="1" key="1">
    <citation type="submission" date="2023-07" db="EMBL/GenBank/DDBJ databases">
        <authorList>
            <consortium name="AG Swart"/>
            <person name="Singh M."/>
            <person name="Singh A."/>
            <person name="Seah K."/>
            <person name="Emmerich C."/>
        </authorList>
    </citation>
    <scope>NUCLEOTIDE SEQUENCE</scope>
    <source>
        <strain evidence="1">DP1</strain>
    </source>
</reference>
<dbReference type="EMBL" id="CAMPGE010012188">
    <property type="protein sequence ID" value="CAI2370969.1"/>
    <property type="molecule type" value="Genomic_DNA"/>
</dbReference>
<gene>
    <name evidence="1" type="ORF">ECRASSUSDP1_LOCUS12289</name>
</gene>
<comment type="caution">
    <text evidence="1">The sequence shown here is derived from an EMBL/GenBank/DDBJ whole genome shotgun (WGS) entry which is preliminary data.</text>
</comment>
<sequence>MVVQYVLTQFLDFKTMARFKACSRFAKECVEEYERIWKNRFKNYEERYGINISKCTAEIKDKEQKEPEDKFHVLHENEDLLYKTNQMYRLKDFPNTFRMFCGNHQVATLAELRGGWAWTNDYRYYIKAYRPDSIFTPEMPELSHVCWYDPYLKIHDVIPGKYSMFVRHLITSPYGICGRLNVDVKVEAVSILEDESEIETTEDLHKEPKFPKLLKEKSQDFFNEKLCDLDLTPYSSASRINITVKWFHNDLNGIGGYIIDGVLLLPSDLMLSEDTMPTISSFLAS</sequence>